<keyword evidence="2" id="KW-1185">Reference proteome</keyword>
<dbReference type="Proteomes" id="UP000034037">
    <property type="component" value="Chromosome"/>
</dbReference>
<dbReference type="InterPro" id="IPR035069">
    <property type="entry name" value="TTHA1013/TTHA0281-like"/>
</dbReference>
<organism evidence="1 2">
    <name type="scientific">[Brevibacterium] flavum</name>
    <dbReference type="NCBI Taxonomy" id="92706"/>
    <lineage>
        <taxon>Bacteria</taxon>
        <taxon>Bacillati</taxon>
        <taxon>Actinomycetota</taxon>
        <taxon>Actinomycetes</taxon>
        <taxon>Mycobacteriales</taxon>
        <taxon>Corynebacteriaceae</taxon>
        <taxon>Corynebacterium</taxon>
    </lineage>
</organism>
<dbReference type="SUPFAM" id="SSF143100">
    <property type="entry name" value="TTHA1013/TTHA0281-like"/>
    <property type="match status" value="1"/>
</dbReference>
<name>A0A0F6WQP4_9CORY</name>
<dbReference type="PATRIC" id="fig|92706.3.peg.1851"/>
<dbReference type="EMBL" id="CP011309">
    <property type="protein sequence ID" value="AKF27651.1"/>
    <property type="molecule type" value="Genomic_DNA"/>
</dbReference>
<dbReference type="HOGENOM" id="CLU_195314_0_0_11"/>
<proteinExistence type="predicted"/>
<sequence length="69" mass="7803">MNITNHTYQVSWSEDDQEFLATVAEFPSLSWLFSDQQEAEAGLRNLVAEVLDDMKQTGEQIPTSVGRNL</sequence>
<reference evidence="1 2" key="1">
    <citation type="submission" date="2015-04" db="EMBL/GenBank/DDBJ databases">
        <title>Complete Genome Sequence of Brevibacterium flavum ATCC 15168.</title>
        <authorList>
            <person name="Ahn J."/>
            <person name="Park G."/>
            <person name="Jeon W."/>
            <person name="Jang Y."/>
            <person name="Jang M."/>
            <person name="Lee H."/>
            <person name="Lee H."/>
        </authorList>
    </citation>
    <scope>NUCLEOTIDE SEQUENCE [LARGE SCALE GENOMIC DNA]</scope>
    <source>
        <strain evidence="1 2">ATCC 15168</strain>
    </source>
</reference>
<protein>
    <submittedName>
        <fullName evidence="1">Antitoxin HicB</fullName>
    </submittedName>
</protein>
<dbReference type="AlphaFoldDB" id="A0A0F6WQP4"/>
<gene>
    <name evidence="1" type="ORF">YH66_08890</name>
</gene>
<evidence type="ECO:0000313" key="2">
    <source>
        <dbReference type="Proteomes" id="UP000034037"/>
    </source>
</evidence>
<dbReference type="RefSeq" id="WP_003859850.1">
    <property type="nucleotide sequence ID" value="NZ_CP011309.1"/>
</dbReference>
<accession>A0A0F6WQP4</accession>
<evidence type="ECO:0000313" key="1">
    <source>
        <dbReference type="EMBL" id="AKF27651.1"/>
    </source>
</evidence>